<comment type="caution">
    <text evidence="2">The sequence shown here is derived from an EMBL/GenBank/DDBJ whole genome shotgun (WGS) entry which is preliminary data.</text>
</comment>
<accession>A0A9D7F4X6</accession>
<keyword evidence="1" id="KW-0812">Transmembrane</keyword>
<sequence>MKLSRLYQPRNPLFWLMVVLNLLSTALAWVARTYNLTPLAAGIVAIMGIGNAVFGIRLMYLLVRDEPKTRPKREADGARPEKQ</sequence>
<dbReference type="AlphaFoldDB" id="A0A9D7F4X6"/>
<proteinExistence type="predicted"/>
<feature type="transmembrane region" description="Helical" evidence="1">
    <location>
        <begin position="43"/>
        <end position="63"/>
    </location>
</feature>
<feature type="transmembrane region" description="Helical" evidence="1">
    <location>
        <begin position="12"/>
        <end position="31"/>
    </location>
</feature>
<dbReference type="Proteomes" id="UP000886602">
    <property type="component" value="Unassembled WGS sequence"/>
</dbReference>
<evidence type="ECO:0000313" key="2">
    <source>
        <dbReference type="EMBL" id="MBK7422139.1"/>
    </source>
</evidence>
<protein>
    <submittedName>
        <fullName evidence="2">Uncharacterized protein</fullName>
    </submittedName>
</protein>
<reference evidence="2" key="1">
    <citation type="submission" date="2020-10" db="EMBL/GenBank/DDBJ databases">
        <title>Connecting structure to function with the recovery of over 1000 high-quality activated sludge metagenome-assembled genomes encoding full-length rRNA genes using long-read sequencing.</title>
        <authorList>
            <person name="Singleton C.M."/>
            <person name="Petriglieri F."/>
            <person name="Kristensen J.M."/>
            <person name="Kirkegaard R.H."/>
            <person name="Michaelsen T.Y."/>
            <person name="Andersen M.H."/>
            <person name="Karst S.M."/>
            <person name="Dueholm M.S."/>
            <person name="Nielsen P.H."/>
            <person name="Albertsen M."/>
        </authorList>
    </citation>
    <scope>NUCLEOTIDE SEQUENCE</scope>
    <source>
        <strain evidence="2">EsbW_18-Q3-R4-48_MAXAC.044</strain>
    </source>
</reference>
<keyword evidence="1" id="KW-0472">Membrane</keyword>
<organism evidence="2 3">
    <name type="scientific">Candidatus Propionivibrio dominans</name>
    <dbReference type="NCBI Taxonomy" id="2954373"/>
    <lineage>
        <taxon>Bacteria</taxon>
        <taxon>Pseudomonadati</taxon>
        <taxon>Pseudomonadota</taxon>
        <taxon>Betaproteobacteria</taxon>
        <taxon>Rhodocyclales</taxon>
        <taxon>Rhodocyclaceae</taxon>
        <taxon>Propionivibrio</taxon>
    </lineage>
</organism>
<evidence type="ECO:0000313" key="3">
    <source>
        <dbReference type="Proteomes" id="UP000886602"/>
    </source>
</evidence>
<name>A0A9D7F4X6_9RHOO</name>
<gene>
    <name evidence="2" type="ORF">IPJ48_03010</name>
</gene>
<evidence type="ECO:0000256" key="1">
    <source>
        <dbReference type="SAM" id="Phobius"/>
    </source>
</evidence>
<keyword evidence="1" id="KW-1133">Transmembrane helix</keyword>
<dbReference type="EMBL" id="JADJNC010000004">
    <property type="protein sequence ID" value="MBK7422139.1"/>
    <property type="molecule type" value="Genomic_DNA"/>
</dbReference>